<name>A0A518CXE8_9BACT</name>
<dbReference type="InterPro" id="IPR023404">
    <property type="entry name" value="rSAM_horseshoe"/>
</dbReference>
<dbReference type="GO" id="GO:0046872">
    <property type="term" value="F:metal ion binding"/>
    <property type="evidence" value="ECO:0007669"/>
    <property type="project" value="UniProtKB-KW"/>
</dbReference>
<dbReference type="PANTHER" id="PTHR43409:SF7">
    <property type="entry name" value="BLL1977 PROTEIN"/>
    <property type="match status" value="1"/>
</dbReference>
<keyword evidence="7" id="KW-0411">Iron-sulfur</keyword>
<dbReference type="EMBL" id="CP036290">
    <property type="protein sequence ID" value="QDU83894.1"/>
    <property type="molecule type" value="Genomic_DNA"/>
</dbReference>
<organism evidence="11 12">
    <name type="scientific">Rohdeia mirabilis</name>
    <dbReference type="NCBI Taxonomy" id="2528008"/>
    <lineage>
        <taxon>Bacteria</taxon>
        <taxon>Pseudomonadati</taxon>
        <taxon>Planctomycetota</taxon>
        <taxon>Planctomycetia</taxon>
        <taxon>Planctomycetia incertae sedis</taxon>
        <taxon>Rohdeia</taxon>
    </lineage>
</organism>
<feature type="region of interest" description="Disordered" evidence="8">
    <location>
        <begin position="520"/>
        <end position="541"/>
    </location>
</feature>
<protein>
    <submittedName>
        <fullName evidence="11">Radical SAM superfamily protein</fullName>
    </submittedName>
</protein>
<evidence type="ECO:0000313" key="11">
    <source>
        <dbReference type="EMBL" id="QDU83894.1"/>
    </source>
</evidence>
<dbReference type="InterPro" id="IPR006638">
    <property type="entry name" value="Elp3/MiaA/NifB-like_rSAM"/>
</dbReference>
<dbReference type="Proteomes" id="UP000319342">
    <property type="component" value="Chromosome"/>
</dbReference>
<keyword evidence="3" id="KW-0808">Transferase</keyword>
<dbReference type="SMART" id="SM00729">
    <property type="entry name" value="Elp3"/>
    <property type="match status" value="1"/>
</dbReference>
<feature type="domain" description="B12-binding" evidence="9">
    <location>
        <begin position="16"/>
        <end position="149"/>
    </location>
</feature>
<dbReference type="InterPro" id="IPR006158">
    <property type="entry name" value="Cobalamin-bd"/>
</dbReference>
<dbReference type="SFLD" id="SFLDG01082">
    <property type="entry name" value="B12-binding_domain_containing"/>
    <property type="match status" value="1"/>
</dbReference>
<dbReference type="GO" id="GO:0031419">
    <property type="term" value="F:cobalamin binding"/>
    <property type="evidence" value="ECO:0007669"/>
    <property type="project" value="InterPro"/>
</dbReference>
<keyword evidence="4" id="KW-0949">S-adenosyl-L-methionine</keyword>
<dbReference type="GO" id="GO:0003824">
    <property type="term" value="F:catalytic activity"/>
    <property type="evidence" value="ECO:0007669"/>
    <property type="project" value="InterPro"/>
</dbReference>
<dbReference type="OrthoDB" id="234562at2"/>
<gene>
    <name evidence="11" type="ORF">Pla163_09950</name>
</gene>
<dbReference type="Pfam" id="PF04055">
    <property type="entry name" value="Radical_SAM"/>
    <property type="match status" value="1"/>
</dbReference>
<dbReference type="GO" id="GO:0051539">
    <property type="term" value="F:4 iron, 4 sulfur cluster binding"/>
    <property type="evidence" value="ECO:0007669"/>
    <property type="project" value="UniProtKB-KW"/>
</dbReference>
<dbReference type="CDD" id="cd01335">
    <property type="entry name" value="Radical_SAM"/>
    <property type="match status" value="1"/>
</dbReference>
<dbReference type="InterPro" id="IPR034466">
    <property type="entry name" value="Methyltransferase_Class_B"/>
</dbReference>
<dbReference type="SFLD" id="SFLDS00029">
    <property type="entry name" value="Radical_SAM"/>
    <property type="match status" value="1"/>
</dbReference>
<dbReference type="InterPro" id="IPR058240">
    <property type="entry name" value="rSAM_sf"/>
</dbReference>
<proteinExistence type="predicted"/>
<evidence type="ECO:0000256" key="6">
    <source>
        <dbReference type="ARBA" id="ARBA00023004"/>
    </source>
</evidence>
<dbReference type="InterPro" id="IPR007197">
    <property type="entry name" value="rSAM"/>
</dbReference>
<dbReference type="Gene3D" id="3.40.50.280">
    <property type="entry name" value="Cobalamin-binding domain"/>
    <property type="match status" value="1"/>
</dbReference>
<evidence type="ECO:0000256" key="8">
    <source>
        <dbReference type="SAM" id="MobiDB-lite"/>
    </source>
</evidence>
<keyword evidence="5" id="KW-0479">Metal-binding</keyword>
<dbReference type="SFLD" id="SFLDG01123">
    <property type="entry name" value="methyltransferase_(Class_B)"/>
    <property type="match status" value="1"/>
</dbReference>
<evidence type="ECO:0000256" key="4">
    <source>
        <dbReference type="ARBA" id="ARBA00022691"/>
    </source>
</evidence>
<sequence>MIQAKRRIVLYQPQQVDASLGTLSSGDMLPLEMLQIAAWPDAEGYEVVIIDGSLYDQDTAHRMVVEACEGAMLYGVTGILGFMVKDGAQCSARVRAAHPNIKIVAGGWFASVRPDLFLATGVYDGVVRGQGEIAFRDIVQATAAGEPWDDIGSLALWRDGQVIENPKNPVVGWDKLPDAAWHLLDVEPYRERQMRADSHRHVLRMPTPPAMGSRKPYFGITFFSSFGCPEPCKFCCSPFVTSRRWKAMPAERMLDQLQMLKERWNYDVVRFHDANFGVMEKRVKEFAQGLIDRKLSIWWNSFIETNSILLYKPETLDLMAASGMHLAEIGAETGTDEFMKAQIGKPIKGDDNVRATYEMDRRGIECSVTYIIGYPKEEPDNMLATLEQAREAQAAAPRSSVTVWPYRPIPGTEMWDQAIELGFEAPQELEEWGSLGEYHLHETWPGRIPPHVAQVRKLYCHYQTLARGLVRAKDGLWEKLARWRLRSGNYAMGRLETKAFALWLKLHRLLSPRTEEISRSWVDPGHKTGTGENAAAKGIDQSEVISEATAGRARETVESGPK</sequence>
<dbReference type="SUPFAM" id="SSF102114">
    <property type="entry name" value="Radical SAM enzymes"/>
    <property type="match status" value="1"/>
</dbReference>
<evidence type="ECO:0000259" key="9">
    <source>
        <dbReference type="PROSITE" id="PS51332"/>
    </source>
</evidence>
<keyword evidence="12" id="KW-1185">Reference proteome</keyword>
<evidence type="ECO:0000256" key="7">
    <source>
        <dbReference type="ARBA" id="ARBA00023014"/>
    </source>
</evidence>
<keyword evidence="6" id="KW-0408">Iron</keyword>
<feature type="domain" description="Radical SAM core" evidence="10">
    <location>
        <begin position="212"/>
        <end position="447"/>
    </location>
</feature>
<evidence type="ECO:0000256" key="3">
    <source>
        <dbReference type="ARBA" id="ARBA00022679"/>
    </source>
</evidence>
<dbReference type="PROSITE" id="PS51332">
    <property type="entry name" value="B12_BINDING"/>
    <property type="match status" value="1"/>
</dbReference>
<dbReference type="GO" id="GO:0005829">
    <property type="term" value="C:cytosol"/>
    <property type="evidence" value="ECO:0007669"/>
    <property type="project" value="TreeGrafter"/>
</dbReference>
<evidence type="ECO:0000256" key="2">
    <source>
        <dbReference type="ARBA" id="ARBA00022603"/>
    </source>
</evidence>
<evidence type="ECO:0000256" key="5">
    <source>
        <dbReference type="ARBA" id="ARBA00022723"/>
    </source>
</evidence>
<dbReference type="PROSITE" id="PS51918">
    <property type="entry name" value="RADICAL_SAM"/>
    <property type="match status" value="1"/>
</dbReference>
<dbReference type="InterPro" id="IPR051198">
    <property type="entry name" value="BchE-like"/>
</dbReference>
<dbReference type="AlphaFoldDB" id="A0A518CXE8"/>
<evidence type="ECO:0000256" key="1">
    <source>
        <dbReference type="ARBA" id="ARBA00001966"/>
    </source>
</evidence>
<dbReference type="Pfam" id="PF02310">
    <property type="entry name" value="B12-binding"/>
    <property type="match status" value="1"/>
</dbReference>
<accession>A0A518CXE8</accession>
<dbReference type="Gene3D" id="3.80.30.20">
    <property type="entry name" value="tm_1862 like domain"/>
    <property type="match status" value="1"/>
</dbReference>
<dbReference type="PANTHER" id="PTHR43409">
    <property type="entry name" value="ANAEROBIC MAGNESIUM-PROTOPORPHYRIN IX MONOMETHYL ESTER CYCLASE-RELATED"/>
    <property type="match status" value="1"/>
</dbReference>
<evidence type="ECO:0000313" key="12">
    <source>
        <dbReference type="Proteomes" id="UP000319342"/>
    </source>
</evidence>
<comment type="cofactor">
    <cofactor evidence="1">
        <name>[4Fe-4S] cluster</name>
        <dbReference type="ChEBI" id="CHEBI:49883"/>
    </cofactor>
</comment>
<keyword evidence="2" id="KW-0489">Methyltransferase</keyword>
<reference evidence="11 12" key="1">
    <citation type="submission" date="2019-02" db="EMBL/GenBank/DDBJ databases">
        <title>Deep-cultivation of Planctomycetes and their phenomic and genomic characterization uncovers novel biology.</title>
        <authorList>
            <person name="Wiegand S."/>
            <person name="Jogler M."/>
            <person name="Boedeker C."/>
            <person name="Pinto D."/>
            <person name="Vollmers J."/>
            <person name="Rivas-Marin E."/>
            <person name="Kohn T."/>
            <person name="Peeters S.H."/>
            <person name="Heuer A."/>
            <person name="Rast P."/>
            <person name="Oberbeckmann S."/>
            <person name="Bunk B."/>
            <person name="Jeske O."/>
            <person name="Meyerdierks A."/>
            <person name="Storesund J.E."/>
            <person name="Kallscheuer N."/>
            <person name="Luecker S."/>
            <person name="Lage O.M."/>
            <person name="Pohl T."/>
            <person name="Merkel B.J."/>
            <person name="Hornburger P."/>
            <person name="Mueller R.-W."/>
            <person name="Bruemmer F."/>
            <person name="Labrenz M."/>
            <person name="Spormann A.M."/>
            <person name="Op den Camp H."/>
            <person name="Overmann J."/>
            <person name="Amann R."/>
            <person name="Jetten M.S.M."/>
            <person name="Mascher T."/>
            <person name="Medema M.H."/>
            <person name="Devos D.P."/>
            <person name="Kaster A.-K."/>
            <person name="Ovreas L."/>
            <person name="Rohde M."/>
            <person name="Galperin M.Y."/>
            <person name="Jogler C."/>
        </authorList>
    </citation>
    <scope>NUCLEOTIDE SEQUENCE [LARGE SCALE GENOMIC DNA]</scope>
    <source>
        <strain evidence="11 12">Pla163</strain>
    </source>
</reference>
<evidence type="ECO:0000259" key="10">
    <source>
        <dbReference type="PROSITE" id="PS51918"/>
    </source>
</evidence>
<dbReference type="RefSeq" id="WP_145184424.1">
    <property type="nucleotide sequence ID" value="NZ_CP036290.1"/>
</dbReference>